<dbReference type="PROSITE" id="PS51379">
    <property type="entry name" value="4FE4S_FER_2"/>
    <property type="match status" value="1"/>
</dbReference>
<evidence type="ECO:0000256" key="2">
    <source>
        <dbReference type="ARBA" id="ARBA00022448"/>
    </source>
</evidence>
<evidence type="ECO:0000256" key="7">
    <source>
        <dbReference type="ARBA" id="ARBA00023014"/>
    </source>
</evidence>
<accession>A0A1G8PYE3</accession>
<sequence>MKLYSIVDKDTCIACGACGMAAPELYNYDEEGLAYFLLDDNKGNTPIPEDLKLDAEDAQEGCPTGSIKLADVSFEGKIPEKR</sequence>
<keyword evidence="4 8" id="KW-0479">Metal-binding</keyword>
<keyword evidence="11" id="KW-1185">Reference proteome</keyword>
<keyword evidence="3" id="KW-0004">4Fe-4S</keyword>
<dbReference type="STRING" id="86666.SAMN04490247_0286"/>
<evidence type="ECO:0000259" key="9">
    <source>
        <dbReference type="PROSITE" id="PS51379"/>
    </source>
</evidence>
<dbReference type="InterPro" id="IPR017896">
    <property type="entry name" value="4Fe4S_Fe-S-bd"/>
</dbReference>
<dbReference type="Pfam" id="PF13370">
    <property type="entry name" value="Fer4_13"/>
    <property type="match status" value="1"/>
</dbReference>
<evidence type="ECO:0000256" key="1">
    <source>
        <dbReference type="ARBA" id="ARBA00001966"/>
    </source>
</evidence>
<dbReference type="PANTHER" id="PTHR39163:SF1">
    <property type="entry name" value="FERREDOXIN"/>
    <property type="match status" value="1"/>
</dbReference>
<feature type="domain" description="4Fe-4S ferredoxin-type" evidence="9">
    <location>
        <begin position="3"/>
        <end position="31"/>
    </location>
</feature>
<reference evidence="11" key="1">
    <citation type="submission" date="2016-10" db="EMBL/GenBank/DDBJ databases">
        <authorList>
            <person name="Varghese N."/>
            <person name="Submissions S."/>
        </authorList>
    </citation>
    <scope>NUCLEOTIDE SEQUENCE [LARGE SCALE GENOMIC DNA]</scope>
    <source>
        <strain evidence="11">DSM 4771</strain>
    </source>
</reference>
<organism evidence="10 11">
    <name type="scientific">Salimicrobium halophilum</name>
    <dbReference type="NCBI Taxonomy" id="86666"/>
    <lineage>
        <taxon>Bacteria</taxon>
        <taxon>Bacillati</taxon>
        <taxon>Bacillota</taxon>
        <taxon>Bacilli</taxon>
        <taxon>Bacillales</taxon>
        <taxon>Bacillaceae</taxon>
        <taxon>Salimicrobium</taxon>
    </lineage>
</organism>
<keyword evidence="6 8" id="KW-0408">Iron</keyword>
<proteinExistence type="predicted"/>
<dbReference type="GO" id="GO:0009055">
    <property type="term" value="F:electron transfer activity"/>
    <property type="evidence" value="ECO:0007669"/>
    <property type="project" value="UniProtKB-UniRule"/>
</dbReference>
<evidence type="ECO:0000256" key="4">
    <source>
        <dbReference type="ARBA" id="ARBA00022723"/>
    </source>
</evidence>
<dbReference type="AlphaFoldDB" id="A0A1G8PYE3"/>
<dbReference type="Gene3D" id="3.30.70.20">
    <property type="match status" value="1"/>
</dbReference>
<comment type="cofactor">
    <cofactor evidence="1">
        <name>[4Fe-4S] cluster</name>
        <dbReference type="ChEBI" id="CHEBI:49883"/>
    </cofactor>
</comment>
<name>A0A1G8PYE3_9BACI</name>
<dbReference type="SUPFAM" id="SSF54862">
    <property type="entry name" value="4Fe-4S ferredoxins"/>
    <property type="match status" value="1"/>
</dbReference>
<evidence type="ECO:0000256" key="6">
    <source>
        <dbReference type="ARBA" id="ARBA00023004"/>
    </source>
</evidence>
<dbReference type="InterPro" id="IPR052395">
    <property type="entry name" value="ET_Ferredoxin"/>
</dbReference>
<dbReference type="PANTHER" id="PTHR39163">
    <property type="entry name" value="FERREDOXIN"/>
    <property type="match status" value="1"/>
</dbReference>
<evidence type="ECO:0000256" key="8">
    <source>
        <dbReference type="RuleBase" id="RU368020"/>
    </source>
</evidence>
<dbReference type="EMBL" id="FNEV01000001">
    <property type="protein sequence ID" value="SDI97569.1"/>
    <property type="molecule type" value="Genomic_DNA"/>
</dbReference>
<keyword evidence="2 8" id="KW-0813">Transport</keyword>
<dbReference type="OrthoDB" id="9801085at2"/>
<dbReference type="GO" id="GO:0051539">
    <property type="term" value="F:4 iron, 4 sulfur cluster binding"/>
    <property type="evidence" value="ECO:0007669"/>
    <property type="project" value="UniProtKB-KW"/>
</dbReference>
<evidence type="ECO:0000313" key="10">
    <source>
        <dbReference type="EMBL" id="SDI97569.1"/>
    </source>
</evidence>
<keyword evidence="7 8" id="KW-0411">Iron-sulfur</keyword>
<keyword evidence="5 8" id="KW-0249">Electron transport</keyword>
<dbReference type="PRINTS" id="PR00352">
    <property type="entry name" value="3FE4SFRDOXIN"/>
</dbReference>
<dbReference type="InterPro" id="IPR001080">
    <property type="entry name" value="3Fe4S_ferredoxin"/>
</dbReference>
<evidence type="ECO:0000256" key="5">
    <source>
        <dbReference type="ARBA" id="ARBA00022982"/>
    </source>
</evidence>
<evidence type="ECO:0000313" key="11">
    <source>
        <dbReference type="Proteomes" id="UP000199225"/>
    </source>
</evidence>
<dbReference type="GO" id="GO:0005506">
    <property type="term" value="F:iron ion binding"/>
    <property type="evidence" value="ECO:0007669"/>
    <property type="project" value="UniProtKB-UniRule"/>
</dbReference>
<protein>
    <recommendedName>
        <fullName evidence="8">Ferredoxin</fullName>
    </recommendedName>
</protein>
<dbReference type="Proteomes" id="UP000199225">
    <property type="component" value="Unassembled WGS sequence"/>
</dbReference>
<evidence type="ECO:0000256" key="3">
    <source>
        <dbReference type="ARBA" id="ARBA00022485"/>
    </source>
</evidence>
<gene>
    <name evidence="10" type="ORF">SAMN04490247_0286</name>
</gene>
<comment type="function">
    <text evidence="8">Ferredoxins are iron-sulfur proteins that transfer electrons in a wide variety of metabolic reactions.</text>
</comment>